<keyword evidence="2" id="KW-1185">Reference proteome</keyword>
<dbReference type="Pfam" id="PF22531">
    <property type="entry name" value="DUF7002"/>
    <property type="match status" value="1"/>
</dbReference>
<dbReference type="AlphaFoldDB" id="A0A919NL82"/>
<evidence type="ECO:0000313" key="1">
    <source>
        <dbReference type="EMBL" id="GIF20039.1"/>
    </source>
</evidence>
<organism evidence="1 2">
    <name type="scientific">Paractinoplanes tereljensis</name>
    <dbReference type="NCBI Taxonomy" id="571912"/>
    <lineage>
        <taxon>Bacteria</taxon>
        <taxon>Bacillati</taxon>
        <taxon>Actinomycetota</taxon>
        <taxon>Actinomycetes</taxon>
        <taxon>Micromonosporales</taxon>
        <taxon>Micromonosporaceae</taxon>
        <taxon>Paractinoplanes</taxon>
    </lineage>
</organism>
<comment type="caution">
    <text evidence="1">The sequence shown here is derived from an EMBL/GenBank/DDBJ whole genome shotgun (WGS) entry which is preliminary data.</text>
</comment>
<name>A0A919NL82_9ACTN</name>
<dbReference type="Proteomes" id="UP000623608">
    <property type="component" value="Unassembled WGS sequence"/>
</dbReference>
<dbReference type="EMBL" id="BOMY01000020">
    <property type="protein sequence ID" value="GIF20039.1"/>
    <property type="molecule type" value="Genomic_DNA"/>
</dbReference>
<dbReference type="InterPro" id="IPR054271">
    <property type="entry name" value="DUF7002"/>
</dbReference>
<reference evidence="1" key="1">
    <citation type="submission" date="2021-01" db="EMBL/GenBank/DDBJ databases">
        <title>Whole genome shotgun sequence of Actinoplanes tereljensis NBRC 105297.</title>
        <authorList>
            <person name="Komaki H."/>
            <person name="Tamura T."/>
        </authorList>
    </citation>
    <scope>NUCLEOTIDE SEQUENCE</scope>
    <source>
        <strain evidence="1">NBRC 105297</strain>
    </source>
</reference>
<accession>A0A919NL82</accession>
<evidence type="ECO:0000313" key="2">
    <source>
        <dbReference type="Proteomes" id="UP000623608"/>
    </source>
</evidence>
<proteinExistence type="predicted"/>
<gene>
    <name evidence="1" type="ORF">Ate02nite_27690</name>
</gene>
<sequence length="77" mass="8782">MKFIAEKIDPRSSLAEYLAAINSRVFFWASPERLDRLRQAKEYRRRYGRDGALVEVTVLDAVPDILDLTRKIEGAGG</sequence>
<protein>
    <submittedName>
        <fullName evidence="1">Uncharacterized protein</fullName>
    </submittedName>
</protein>